<protein>
    <recommendedName>
        <fullName evidence="3">DUF3467 domain-containing protein</fullName>
    </recommendedName>
</protein>
<sequence length="89" mass="9935">MEEQKKTEKQLAVNVNLDTTPILYTDNISMTVNPDGLVLDIMQRLGPTNRVRIVARIGMSREHAQKFARELAKLLAVTQGASETGQKKN</sequence>
<evidence type="ECO:0000313" key="2">
    <source>
        <dbReference type="Proteomes" id="UP000179233"/>
    </source>
</evidence>
<dbReference type="EMBL" id="MHCJ01000003">
    <property type="protein sequence ID" value="OGY18689.1"/>
    <property type="molecule type" value="Genomic_DNA"/>
</dbReference>
<evidence type="ECO:0008006" key="3">
    <source>
        <dbReference type="Google" id="ProtNLM"/>
    </source>
</evidence>
<reference evidence="1 2" key="1">
    <citation type="journal article" date="2016" name="Nat. Commun.">
        <title>Thousands of microbial genomes shed light on interconnected biogeochemical processes in an aquifer system.</title>
        <authorList>
            <person name="Anantharaman K."/>
            <person name="Brown C.T."/>
            <person name="Hug L.A."/>
            <person name="Sharon I."/>
            <person name="Castelle C.J."/>
            <person name="Probst A.J."/>
            <person name="Thomas B.C."/>
            <person name="Singh A."/>
            <person name="Wilkins M.J."/>
            <person name="Karaoz U."/>
            <person name="Brodie E.L."/>
            <person name="Williams K.H."/>
            <person name="Hubbard S.S."/>
            <person name="Banfield J.F."/>
        </authorList>
    </citation>
    <scope>NUCLEOTIDE SEQUENCE [LARGE SCALE GENOMIC DNA]</scope>
</reference>
<name>A0A1G1VTG5_9BACT</name>
<gene>
    <name evidence="1" type="ORF">A2786_04300</name>
</gene>
<accession>A0A1G1VTG5</accession>
<dbReference type="Proteomes" id="UP000179233">
    <property type="component" value="Unassembled WGS sequence"/>
</dbReference>
<evidence type="ECO:0000313" key="1">
    <source>
        <dbReference type="EMBL" id="OGY18689.1"/>
    </source>
</evidence>
<proteinExistence type="predicted"/>
<comment type="caution">
    <text evidence="1">The sequence shown here is derived from an EMBL/GenBank/DDBJ whole genome shotgun (WGS) entry which is preliminary data.</text>
</comment>
<organism evidence="1 2">
    <name type="scientific">Candidatus Chisholmbacteria bacterium RIFCSPHIGHO2_01_FULL_52_32</name>
    <dbReference type="NCBI Taxonomy" id="1797591"/>
    <lineage>
        <taxon>Bacteria</taxon>
        <taxon>Candidatus Chisholmiibacteriota</taxon>
    </lineage>
</organism>
<dbReference type="AlphaFoldDB" id="A0A1G1VTG5"/>